<proteinExistence type="predicted"/>
<evidence type="ECO:0008006" key="3">
    <source>
        <dbReference type="Google" id="ProtNLM"/>
    </source>
</evidence>
<dbReference type="Proteomes" id="UP001195483">
    <property type="component" value="Unassembled WGS sequence"/>
</dbReference>
<dbReference type="InterPro" id="IPR050952">
    <property type="entry name" value="TRIM-NHL_E3_ligases"/>
</dbReference>
<accession>A0AAE0S917</accession>
<dbReference type="PANTHER" id="PTHR24104">
    <property type="entry name" value="E3 UBIQUITIN-PROTEIN LIGASE NHLRC1-RELATED"/>
    <property type="match status" value="1"/>
</dbReference>
<dbReference type="InterPro" id="IPR011042">
    <property type="entry name" value="6-blade_b-propeller_TolB-like"/>
</dbReference>
<dbReference type="GO" id="GO:0008270">
    <property type="term" value="F:zinc ion binding"/>
    <property type="evidence" value="ECO:0007669"/>
    <property type="project" value="UniProtKB-KW"/>
</dbReference>
<reference evidence="1" key="3">
    <citation type="submission" date="2023-05" db="EMBL/GenBank/DDBJ databases">
        <authorList>
            <person name="Smith C.H."/>
        </authorList>
    </citation>
    <scope>NUCLEOTIDE SEQUENCE</scope>
    <source>
        <strain evidence="1">CHS0354</strain>
        <tissue evidence="1">Mantle</tissue>
    </source>
</reference>
<name>A0AAE0S917_9BIVA</name>
<dbReference type="Gene3D" id="2.120.10.30">
    <property type="entry name" value="TolB, C-terminal domain"/>
    <property type="match status" value="1"/>
</dbReference>
<dbReference type="PANTHER" id="PTHR24104:SF25">
    <property type="entry name" value="PROTEIN LIN-41"/>
    <property type="match status" value="1"/>
</dbReference>
<evidence type="ECO:0000313" key="1">
    <source>
        <dbReference type="EMBL" id="KAK3587035.1"/>
    </source>
</evidence>
<dbReference type="AlphaFoldDB" id="A0AAE0S917"/>
<keyword evidence="2" id="KW-1185">Reference proteome</keyword>
<gene>
    <name evidence="1" type="ORF">CHS0354_008057</name>
</gene>
<comment type="caution">
    <text evidence="1">The sequence shown here is derived from an EMBL/GenBank/DDBJ whole genome shotgun (WGS) entry which is preliminary data.</text>
</comment>
<evidence type="ECO:0000313" key="2">
    <source>
        <dbReference type="Proteomes" id="UP001195483"/>
    </source>
</evidence>
<reference evidence="1" key="1">
    <citation type="journal article" date="2021" name="Genome Biol. Evol.">
        <title>A High-Quality Reference Genome for a Parasitic Bivalve with Doubly Uniparental Inheritance (Bivalvia: Unionida).</title>
        <authorList>
            <person name="Smith C.H."/>
        </authorList>
    </citation>
    <scope>NUCLEOTIDE SEQUENCE</scope>
    <source>
        <strain evidence="1">CHS0354</strain>
    </source>
</reference>
<protein>
    <recommendedName>
        <fullName evidence="3">B box-type domain-containing protein</fullName>
    </recommendedName>
</protein>
<dbReference type="SUPFAM" id="SSF63829">
    <property type="entry name" value="Calcium-dependent phosphotriesterase"/>
    <property type="match status" value="1"/>
</dbReference>
<organism evidence="1 2">
    <name type="scientific">Potamilus streckersoni</name>
    <dbReference type="NCBI Taxonomy" id="2493646"/>
    <lineage>
        <taxon>Eukaryota</taxon>
        <taxon>Metazoa</taxon>
        <taxon>Spiralia</taxon>
        <taxon>Lophotrochozoa</taxon>
        <taxon>Mollusca</taxon>
        <taxon>Bivalvia</taxon>
        <taxon>Autobranchia</taxon>
        <taxon>Heteroconchia</taxon>
        <taxon>Palaeoheterodonta</taxon>
        <taxon>Unionida</taxon>
        <taxon>Unionoidea</taxon>
        <taxon>Unionidae</taxon>
        <taxon>Ambleminae</taxon>
        <taxon>Lampsilini</taxon>
        <taxon>Potamilus</taxon>
    </lineage>
</organism>
<reference evidence="1" key="2">
    <citation type="journal article" date="2021" name="Genome Biol. Evol.">
        <title>Developing a high-quality reference genome for a parasitic bivalve with doubly uniparental inheritance (Bivalvia: Unionida).</title>
        <authorList>
            <person name="Smith C.H."/>
        </authorList>
    </citation>
    <scope>NUCLEOTIDE SEQUENCE</scope>
    <source>
        <strain evidence="1">CHS0354</strain>
        <tissue evidence="1">Mantle</tissue>
    </source>
</reference>
<dbReference type="EMBL" id="JAEAOA010000545">
    <property type="protein sequence ID" value="KAK3587035.1"/>
    <property type="molecule type" value="Genomic_DNA"/>
</dbReference>
<sequence>MSVQSRNPEEPAFKELFVCEQHGKSSYNACCLDHDVLCCSSCLMEAHEGCSNIMRLTNYATSVNQNFRSEMMTERMKQLQKHLLKIANLHRESIESLKSGVQKMAHETRSLKQAVIAKLDDLEKLVKVEGERIYAEEFKNKIGLVKECNFLTTTIRNSCEFLEKMAKATDGQPRVSREEMERQISSYEKKVADLSILTCSNVQLLVTDALLNLLAIGRTDFVQIKVQEIKKVISVSNPITQVTSMKIQPGHKAKDVRESYNCGQATRDSCDGAEIPDIGEINICSGEDARPSELSTERLKTPLLFEMLVNTGGKHVPNETIYPKIINTGPVLEEEASKQYTKEHLTKSEDVIAHTDKAVRLIPEVRNTGFDLKKRMSERSGEKQDLPSEDSMIIKIEEAISVEDTKDPITAAKALEKKESVSELLPEMHHVPERIVKFDEFHVISTNRSKNPPVQDVLIRTGETTITRERRTSERVSGESGMAENTLDRLETTEKHITVSGHHMAVENISCSREGTNTEGLTKASKTPIRKDASFIRKRANSGRLRTRSEIDSSTMERLNDRPKMPPRFDTIVKMAEFRVSGPKEGTVPLYTGVTYLHNGWIVYLDSNNHRCVLCDSSYKFISEYKFSSKPLDVCIVDDNEVAVTLPYQKKIRILKMGETIRPKGKICTKFQCVGIVAVGSKELLVSGHHNDRAYCWGIITKEGVQISSFLIPRDKNTHIDTFIALNSLKTRVYMTCLDNDAVYSFGLNGRKCFEYRSEYLKEPAGIGLDAHDHVYVVGCESGNIHQLNPQGVVLNIITAGLPRCPSAICFNQSGNAFLITDHSTKNAEYSYTYQLLKHDQQT</sequence>